<evidence type="ECO:0000259" key="8">
    <source>
        <dbReference type="PROSITE" id="PS50089"/>
    </source>
</evidence>
<dbReference type="GO" id="GO:0005164">
    <property type="term" value="F:tumor necrosis factor receptor binding"/>
    <property type="evidence" value="ECO:0007669"/>
    <property type="project" value="TreeGrafter"/>
</dbReference>
<dbReference type="GO" id="GO:0005737">
    <property type="term" value="C:cytoplasm"/>
    <property type="evidence" value="ECO:0007669"/>
    <property type="project" value="UniProtKB-SubCell"/>
</dbReference>
<dbReference type="InterPro" id="IPR012227">
    <property type="entry name" value="TNF_rcpt-assoc_TRAF_met"/>
</dbReference>
<dbReference type="SUPFAM" id="SSF49599">
    <property type="entry name" value="TRAF domain-like"/>
    <property type="match status" value="2"/>
</dbReference>
<dbReference type="InterPro" id="IPR002083">
    <property type="entry name" value="MATH/TRAF_dom"/>
</dbReference>
<reference evidence="11" key="2">
    <citation type="journal article" date="2023" name="Science">
        <title>Genomic signatures of disease resistance in endangered staghorn corals.</title>
        <authorList>
            <person name="Vollmer S.V."/>
            <person name="Selwyn J.D."/>
            <person name="Despard B.A."/>
            <person name="Roesel C.L."/>
        </authorList>
    </citation>
    <scope>NUCLEOTIDE SEQUENCE</scope>
    <source>
        <strain evidence="11">K2</strain>
    </source>
</reference>
<evidence type="ECO:0000256" key="3">
    <source>
        <dbReference type="ARBA" id="ARBA00022723"/>
    </source>
</evidence>
<organism evidence="11 12">
    <name type="scientific">Acropora cervicornis</name>
    <name type="common">Staghorn coral</name>
    <dbReference type="NCBI Taxonomy" id="6130"/>
    <lineage>
        <taxon>Eukaryota</taxon>
        <taxon>Metazoa</taxon>
        <taxon>Cnidaria</taxon>
        <taxon>Anthozoa</taxon>
        <taxon>Hexacorallia</taxon>
        <taxon>Scleractinia</taxon>
        <taxon>Astrocoeniina</taxon>
        <taxon>Acroporidae</taxon>
        <taxon>Acropora</taxon>
    </lineage>
</organism>
<dbReference type="Pfam" id="PF02176">
    <property type="entry name" value="zf-TRAF"/>
    <property type="match status" value="1"/>
</dbReference>
<dbReference type="InterPro" id="IPR049342">
    <property type="entry name" value="TRAF1-6_MATH_dom"/>
</dbReference>
<feature type="domain" description="RING-type" evidence="8">
    <location>
        <begin position="28"/>
        <end position="68"/>
    </location>
</feature>
<proteinExistence type="predicted"/>
<keyword evidence="5 7" id="KW-0863">Zinc-finger</keyword>
<dbReference type="InterPro" id="IPR017907">
    <property type="entry name" value="Znf_RING_CS"/>
</dbReference>
<gene>
    <name evidence="11" type="ORF">P5673_006771</name>
</gene>
<evidence type="ECO:0000256" key="1">
    <source>
        <dbReference type="ARBA" id="ARBA00004496"/>
    </source>
</evidence>
<dbReference type="CDD" id="cd00270">
    <property type="entry name" value="MATH_TRAF_C"/>
    <property type="match status" value="1"/>
</dbReference>
<evidence type="ECO:0000259" key="9">
    <source>
        <dbReference type="PROSITE" id="PS50144"/>
    </source>
</evidence>
<keyword evidence="2" id="KW-0963">Cytoplasm</keyword>
<evidence type="ECO:0000256" key="4">
    <source>
        <dbReference type="ARBA" id="ARBA00022737"/>
    </source>
</evidence>
<dbReference type="GO" id="GO:0031625">
    <property type="term" value="F:ubiquitin protein ligase binding"/>
    <property type="evidence" value="ECO:0007669"/>
    <property type="project" value="TreeGrafter"/>
</dbReference>
<evidence type="ECO:0000256" key="7">
    <source>
        <dbReference type="PROSITE-ProRule" id="PRU00207"/>
    </source>
</evidence>
<reference evidence="11" key="1">
    <citation type="journal article" date="2023" name="G3 (Bethesda)">
        <title>Whole genome assembly and annotation of the endangered Caribbean coral Acropora cervicornis.</title>
        <authorList>
            <person name="Selwyn J.D."/>
            <person name="Vollmer S.V."/>
        </authorList>
    </citation>
    <scope>NUCLEOTIDE SEQUENCE</scope>
    <source>
        <strain evidence="11">K2</strain>
    </source>
</reference>
<comment type="subcellular location">
    <subcellularLocation>
        <location evidence="1">Cytoplasm</location>
    </subcellularLocation>
</comment>
<feature type="domain" description="TRAF-type" evidence="10">
    <location>
        <begin position="111"/>
        <end position="154"/>
    </location>
</feature>
<dbReference type="SMART" id="SM00184">
    <property type="entry name" value="RING"/>
    <property type="match status" value="1"/>
</dbReference>
<evidence type="ECO:0000313" key="12">
    <source>
        <dbReference type="Proteomes" id="UP001249851"/>
    </source>
</evidence>
<dbReference type="PROSITE" id="PS50145">
    <property type="entry name" value="ZF_TRAF"/>
    <property type="match status" value="1"/>
</dbReference>
<dbReference type="Pfam" id="PF21355">
    <property type="entry name" value="TRAF-mep_MATH"/>
    <property type="match status" value="1"/>
</dbReference>
<comment type="caution">
    <text evidence="11">The sequence shown here is derived from an EMBL/GenBank/DDBJ whole genome shotgun (WGS) entry which is preliminary data.</text>
</comment>
<dbReference type="PANTHER" id="PTHR10131">
    <property type="entry name" value="TNF RECEPTOR ASSOCIATED FACTOR"/>
    <property type="match status" value="1"/>
</dbReference>
<dbReference type="PROSITE" id="PS50089">
    <property type="entry name" value="ZF_RING_2"/>
    <property type="match status" value="1"/>
</dbReference>
<protein>
    <submittedName>
        <fullName evidence="11">TNF receptor-associated factor 4</fullName>
    </submittedName>
</protein>
<dbReference type="InterPro" id="IPR001841">
    <property type="entry name" value="Znf_RING"/>
</dbReference>
<feature type="zinc finger region" description="TRAF-type" evidence="7">
    <location>
        <begin position="111"/>
        <end position="154"/>
    </location>
</feature>
<evidence type="ECO:0000256" key="6">
    <source>
        <dbReference type="ARBA" id="ARBA00022833"/>
    </source>
</evidence>
<accession>A0AAD9VBT9</accession>
<feature type="domain" description="MATH" evidence="9">
    <location>
        <begin position="214"/>
        <end position="363"/>
    </location>
</feature>
<dbReference type="InterPro" id="IPR001293">
    <property type="entry name" value="Znf_TRAF"/>
</dbReference>
<dbReference type="GO" id="GO:0007165">
    <property type="term" value="P:signal transduction"/>
    <property type="evidence" value="ECO:0007669"/>
    <property type="project" value="InterPro"/>
</dbReference>
<dbReference type="PROSITE" id="PS50144">
    <property type="entry name" value="MATH"/>
    <property type="match status" value="1"/>
</dbReference>
<dbReference type="AlphaFoldDB" id="A0AAD9VBT9"/>
<dbReference type="InterPro" id="IPR013083">
    <property type="entry name" value="Znf_RING/FYVE/PHD"/>
</dbReference>
<evidence type="ECO:0000256" key="2">
    <source>
        <dbReference type="ARBA" id="ARBA00022490"/>
    </source>
</evidence>
<dbReference type="PIRSF" id="PIRSF015614">
    <property type="entry name" value="TRAF"/>
    <property type="match status" value="1"/>
</dbReference>
<dbReference type="Pfam" id="PF13920">
    <property type="entry name" value="zf-C3HC4_3"/>
    <property type="match status" value="1"/>
</dbReference>
<dbReference type="GO" id="GO:0042981">
    <property type="term" value="P:regulation of apoptotic process"/>
    <property type="evidence" value="ECO:0007669"/>
    <property type="project" value="InterPro"/>
</dbReference>
<keyword evidence="3 7" id="KW-0479">Metal-binding</keyword>
<dbReference type="SUPFAM" id="SSF57850">
    <property type="entry name" value="RING/U-box"/>
    <property type="match status" value="1"/>
</dbReference>
<dbReference type="PANTHER" id="PTHR10131:SF94">
    <property type="entry name" value="TNF RECEPTOR-ASSOCIATED FACTOR 4"/>
    <property type="match status" value="1"/>
</dbReference>
<evidence type="ECO:0000256" key="5">
    <source>
        <dbReference type="ARBA" id="ARBA00022771"/>
    </source>
</evidence>
<dbReference type="EMBL" id="JARQWQ010000011">
    <property type="protein sequence ID" value="KAK2568758.1"/>
    <property type="molecule type" value="Genomic_DNA"/>
</dbReference>
<dbReference type="SMART" id="SM00061">
    <property type="entry name" value="MATH"/>
    <property type="match status" value="1"/>
</dbReference>
<evidence type="ECO:0000259" key="10">
    <source>
        <dbReference type="PROSITE" id="PS50145"/>
    </source>
</evidence>
<dbReference type="InterPro" id="IPR008974">
    <property type="entry name" value="TRAF-like"/>
</dbReference>
<dbReference type="PROSITE" id="PS00518">
    <property type="entry name" value="ZF_RING_1"/>
    <property type="match status" value="1"/>
</dbReference>
<evidence type="ECO:0000313" key="11">
    <source>
        <dbReference type="EMBL" id="KAK2568758.1"/>
    </source>
</evidence>
<dbReference type="GO" id="GO:0008270">
    <property type="term" value="F:zinc ion binding"/>
    <property type="evidence" value="ECO:0007669"/>
    <property type="project" value="UniProtKB-KW"/>
</dbReference>
<keyword evidence="12" id="KW-1185">Reference proteome</keyword>
<dbReference type="FunFam" id="3.30.40.10:FF:000189">
    <property type="entry name" value="TNF receptor-associated factor"/>
    <property type="match status" value="1"/>
</dbReference>
<keyword evidence="11" id="KW-0675">Receptor</keyword>
<keyword evidence="4" id="KW-0677">Repeat</keyword>
<dbReference type="Proteomes" id="UP001249851">
    <property type="component" value="Unassembled WGS sequence"/>
</dbReference>
<keyword evidence="6 7" id="KW-0862">Zinc</keyword>
<sequence length="366" mass="42123">MASVDGTSPVPSGFKYEFLTPVDEDFICQICHLPLKQAVLTRCGHRFCNECLTEFLRRKQNPECPCDREEIDEEKDIFPDKASQRRVLSYRVKCSSDGCQWTGQLCDVERHEGNCVYKIIECTNQHCNVRVPRGSLAEHLRTSCLWRIVHCPYCSQSHPKSEEDMQNHKETECILTLLPCPYLELGCTAKKDYGSLVLKLSAQEMETSKAKMETATFVWKLSAFRSEMLRQAKQGRNAKVHSTSFYTAPFGYKLKLSVKPNGDGSGKNTHLSVFVILMKGEYDGMLLWPFNQKVSLTLIDQQERSDERENIVMHFRARNNPENFMRPVSEENPGRGFSRFVSHEKLKTRKFIVDDTLFIQVDVEPL</sequence>
<dbReference type="GO" id="GO:0043122">
    <property type="term" value="P:regulation of canonical NF-kappaB signal transduction"/>
    <property type="evidence" value="ECO:0007669"/>
    <property type="project" value="TreeGrafter"/>
</dbReference>
<dbReference type="Gene3D" id="2.60.210.10">
    <property type="entry name" value="Apoptosis, Tumor Necrosis Factor Receptor Associated Protein 2, Chain A"/>
    <property type="match status" value="1"/>
</dbReference>
<name>A0AAD9VBT9_ACRCE</name>
<dbReference type="Gene3D" id="3.30.40.10">
    <property type="entry name" value="Zinc/RING finger domain, C3HC4 (zinc finger)"/>
    <property type="match status" value="2"/>
</dbReference>